<feature type="domain" description="Glycosyltransferase 61 catalytic" evidence="1">
    <location>
        <begin position="497"/>
        <end position="657"/>
    </location>
</feature>
<dbReference type="AlphaFoldDB" id="A0A9X9WXJ6"/>
<evidence type="ECO:0000259" key="1">
    <source>
        <dbReference type="Pfam" id="PF04577"/>
    </source>
</evidence>
<comment type="caution">
    <text evidence="2">The sequence shown here is derived from an EMBL/GenBank/DDBJ whole genome shotgun (WGS) entry which is preliminary data.</text>
</comment>
<dbReference type="InterPro" id="IPR049625">
    <property type="entry name" value="Glyco_transf_61_cat"/>
</dbReference>
<keyword evidence="3" id="KW-1185">Reference proteome</keyword>
<accession>A0A9X9WXJ6</accession>
<sequence length="724" mass="76861">MNAEGDTLIATPLSKLAVAGDQAAALAAIRQIVSHAVATGTLPELHVAARDALQRGVPDRWAHYLLVLAALALLREPTHWEARTEKATPALLGALDALIDEAASMPPRSRTFLGVLEGVRAYVAGDAELAFARLAEAGAEASPLFERFDFASPVRFIRRLPAAFPSAPAALGAIAEPVGPLPAAMPAVMASASVDPRYAAAFAEGLLRGLAGTEGLGLHLHLVAPRAEAERIAAGLHARAEALGTTLAVTAGPAPSAERAFHACARFLVAPMVMERLGCSLLILDADSLPEPTPAVAQLLAEAAKADRVMARIRPRSASGYLPWRRLAAGLFFVPNGPRGRRYAAAVAGAIDYFWRHDGTNLWWIDQLALEAAAITEAQASGAVLPMPYQVTAAFPAMSREVKHAHLHRDLPSGAVVPVEPEARGRLVAGAILVPPGHSGAPGVPFRMAILAADGSAIPEGDFLRRSWRMGGAEPGPVARFLSGRYAYGGILMPHIGHFLVESLSRAWYLRRHPELPVLWHRRGGKLGSVHQEILCLLGLSVREDLVLSETVAAESLVVPAQGAVMGGRFSPEQAQALGAVSARPPQPGRRIWLSRRGLSGGKALIEGEDEVEHSLISAGWTIVTPEALPLAGQLEALAEAEDIAGFMGSAFHLLLLLDRVRARVSILDRGIPRDLWRTFIEIASAKGFRQQILQVEHEVVGGVGARTSIRLRDPKTAASLIVR</sequence>
<dbReference type="RefSeq" id="WP_211862247.1">
    <property type="nucleotide sequence ID" value="NZ_JAAEDM010000027.1"/>
</dbReference>
<organism evidence="2 3">
    <name type="scientific">Neoroseomonas soli</name>
    <dbReference type="NCBI Taxonomy" id="1081025"/>
    <lineage>
        <taxon>Bacteria</taxon>
        <taxon>Pseudomonadati</taxon>
        <taxon>Pseudomonadota</taxon>
        <taxon>Alphaproteobacteria</taxon>
        <taxon>Acetobacterales</taxon>
        <taxon>Acetobacteraceae</taxon>
        <taxon>Neoroseomonas</taxon>
    </lineage>
</organism>
<dbReference type="Pfam" id="PF04577">
    <property type="entry name" value="Glyco_transf_61"/>
    <property type="match status" value="1"/>
</dbReference>
<reference evidence="2" key="1">
    <citation type="submission" date="2020-01" db="EMBL/GenBank/DDBJ databases">
        <authorList>
            <person name="Rat A."/>
        </authorList>
    </citation>
    <scope>NUCLEOTIDE SEQUENCE</scope>
    <source>
        <strain evidence="2">LMG 31231</strain>
    </source>
</reference>
<evidence type="ECO:0000313" key="2">
    <source>
        <dbReference type="EMBL" id="MBR0671875.1"/>
    </source>
</evidence>
<dbReference type="Proteomes" id="UP001138751">
    <property type="component" value="Unassembled WGS sequence"/>
</dbReference>
<evidence type="ECO:0000313" key="3">
    <source>
        <dbReference type="Proteomes" id="UP001138751"/>
    </source>
</evidence>
<name>A0A9X9WXJ6_9PROT</name>
<reference evidence="2" key="2">
    <citation type="journal article" date="2021" name="Syst. Appl. Microbiol.">
        <title>Roseomonas hellenica sp. nov., isolated from roots of wild-growing Alkanna tinctoria.</title>
        <authorList>
            <person name="Rat A."/>
            <person name="Naranjo H.D."/>
            <person name="Lebbe L."/>
            <person name="Cnockaert M."/>
            <person name="Krigas N."/>
            <person name="Grigoriadou K."/>
            <person name="Maloupa E."/>
            <person name="Willems A."/>
        </authorList>
    </citation>
    <scope>NUCLEOTIDE SEQUENCE</scope>
    <source>
        <strain evidence="2">LMG 31231</strain>
    </source>
</reference>
<dbReference type="EMBL" id="JAAEDM010000027">
    <property type="protein sequence ID" value="MBR0671875.1"/>
    <property type="molecule type" value="Genomic_DNA"/>
</dbReference>
<proteinExistence type="predicted"/>
<gene>
    <name evidence="2" type="ORF">GXW76_11905</name>
</gene>
<protein>
    <submittedName>
        <fullName evidence="2">Glycosyltransferase family 61 protein</fullName>
    </submittedName>
</protein>
<dbReference type="GO" id="GO:0016757">
    <property type="term" value="F:glycosyltransferase activity"/>
    <property type="evidence" value="ECO:0007669"/>
    <property type="project" value="InterPro"/>
</dbReference>